<keyword evidence="1" id="KW-0472">Membrane</keyword>
<dbReference type="EMBL" id="RWKW01000011">
    <property type="protein sequence ID" value="RST87753.1"/>
    <property type="molecule type" value="Genomic_DNA"/>
</dbReference>
<keyword evidence="1" id="KW-1133">Transmembrane helix</keyword>
<reference evidence="2 3" key="1">
    <citation type="submission" date="2018-12" db="EMBL/GenBank/DDBJ databases">
        <title>Mesorhizobium carbonis sp. nov., isolated from coal mine water.</title>
        <authorList>
            <person name="Xin W."/>
            <person name="Xu Z."/>
            <person name="Xiang F."/>
            <person name="Zhang J."/>
            <person name="Xi L."/>
            <person name="Liu J."/>
        </authorList>
    </citation>
    <scope>NUCLEOTIDE SEQUENCE [LARGE SCALE GENOMIC DNA]</scope>
    <source>
        <strain evidence="2 3">B2.3</strain>
    </source>
</reference>
<keyword evidence="1" id="KW-0812">Transmembrane</keyword>
<proteinExistence type="predicted"/>
<organism evidence="2 3">
    <name type="scientific">Aquibium carbonis</name>
    <dbReference type="NCBI Taxonomy" id="2495581"/>
    <lineage>
        <taxon>Bacteria</taxon>
        <taxon>Pseudomonadati</taxon>
        <taxon>Pseudomonadota</taxon>
        <taxon>Alphaproteobacteria</taxon>
        <taxon>Hyphomicrobiales</taxon>
        <taxon>Phyllobacteriaceae</taxon>
        <taxon>Aquibium</taxon>
    </lineage>
</organism>
<protein>
    <submittedName>
        <fullName evidence="2">Uncharacterized protein</fullName>
    </submittedName>
</protein>
<dbReference type="AlphaFoldDB" id="A0A3R9YHB9"/>
<evidence type="ECO:0000313" key="2">
    <source>
        <dbReference type="EMBL" id="RST87753.1"/>
    </source>
</evidence>
<evidence type="ECO:0000313" key="3">
    <source>
        <dbReference type="Proteomes" id="UP000278398"/>
    </source>
</evidence>
<gene>
    <name evidence="2" type="ORF">EJC49_03850</name>
</gene>
<name>A0A3R9YHB9_9HYPH</name>
<dbReference type="OrthoDB" id="7679120at2"/>
<dbReference type="Proteomes" id="UP000278398">
    <property type="component" value="Unassembled WGS sequence"/>
</dbReference>
<dbReference type="RefSeq" id="WP_126698146.1">
    <property type="nucleotide sequence ID" value="NZ_RWKW01000011.1"/>
</dbReference>
<accession>A0A3R9YHB9</accession>
<keyword evidence="3" id="KW-1185">Reference proteome</keyword>
<comment type="caution">
    <text evidence="2">The sequence shown here is derived from an EMBL/GenBank/DDBJ whole genome shotgun (WGS) entry which is preliminary data.</text>
</comment>
<feature type="transmembrane region" description="Helical" evidence="1">
    <location>
        <begin position="70"/>
        <end position="93"/>
    </location>
</feature>
<evidence type="ECO:0000256" key="1">
    <source>
        <dbReference type="SAM" id="Phobius"/>
    </source>
</evidence>
<sequence>MIRFFFRFLSVVSLAVAVILAVIDATRSIAASELVLTPLGTSWFAVSPETLNLAQAVVQRHVFPALWDPILVTILTLPGFVVFLALALLFYMIGRRPARRFGRVGA</sequence>